<sequence>MNDARAEEISLAALGWLCAQDELLPVFLAASGANAQDLRAELLTDSGPDRNLLVAVLDFILMRDDTVIACCDAQGLAFDQLAHAHALLSGTAQMHWT</sequence>
<accession>A0A2K8KLH4</accession>
<gene>
    <name evidence="1" type="ORF">BG454_17360</name>
</gene>
<dbReference type="Proteomes" id="UP000228948">
    <property type="component" value="Chromosome"/>
</dbReference>
<proteinExistence type="predicted"/>
<protein>
    <submittedName>
        <fullName evidence="1">DUF3572 domain-containing protein</fullName>
    </submittedName>
</protein>
<dbReference type="EMBL" id="CP024899">
    <property type="protein sequence ID" value="ATX67360.1"/>
    <property type="molecule type" value="Genomic_DNA"/>
</dbReference>
<name>A0A2K8KLH4_9RHOB</name>
<evidence type="ECO:0000313" key="2">
    <source>
        <dbReference type="Proteomes" id="UP000228948"/>
    </source>
</evidence>
<dbReference type="RefSeq" id="WP_071481797.1">
    <property type="nucleotide sequence ID" value="NZ_CP024899.1"/>
</dbReference>
<dbReference type="STRING" id="441209.GCA_001870665_03260"/>
<dbReference type="InterPro" id="IPR021955">
    <property type="entry name" value="DUF3572"/>
</dbReference>
<dbReference type="AlphaFoldDB" id="A0A2K8KLH4"/>
<reference evidence="1 2" key="1">
    <citation type="submission" date="2017-11" db="EMBL/GenBank/DDBJ databases">
        <title>Revised Sequence and Annotation of the Rhodobaca barguzinensis strain alga05 Genome.</title>
        <authorList>
            <person name="Kopejtka K."/>
            <person name="Tomasch J.M."/>
            <person name="Bunk B."/>
            <person name="Koblizek M."/>
        </authorList>
    </citation>
    <scope>NUCLEOTIDE SEQUENCE [LARGE SCALE GENOMIC DNA]</scope>
    <source>
        <strain evidence="2">alga05</strain>
    </source>
</reference>
<dbReference type="OrthoDB" id="7356934at2"/>
<organism evidence="1 2">
    <name type="scientific">Roseinatronobacter bogoriensis subsp. barguzinensis</name>
    <dbReference type="NCBI Taxonomy" id="441209"/>
    <lineage>
        <taxon>Bacteria</taxon>
        <taxon>Pseudomonadati</taxon>
        <taxon>Pseudomonadota</taxon>
        <taxon>Alphaproteobacteria</taxon>
        <taxon>Rhodobacterales</taxon>
        <taxon>Paracoccaceae</taxon>
        <taxon>Roseinatronobacter</taxon>
    </lineage>
</organism>
<evidence type="ECO:0000313" key="1">
    <source>
        <dbReference type="EMBL" id="ATX67360.1"/>
    </source>
</evidence>
<dbReference type="Pfam" id="PF12096">
    <property type="entry name" value="DUF3572"/>
    <property type="match status" value="1"/>
</dbReference>
<keyword evidence="2" id="KW-1185">Reference proteome</keyword>
<dbReference type="KEGG" id="rbg:BG454_17360"/>